<feature type="coiled-coil region" evidence="2">
    <location>
        <begin position="79"/>
        <end position="106"/>
    </location>
</feature>
<keyword evidence="9" id="KW-1185">Reference proteome</keyword>
<dbReference type="Proteomes" id="UP000290909">
    <property type="component" value="Chromosome"/>
</dbReference>
<dbReference type="SUPFAM" id="SSF46689">
    <property type="entry name" value="Homeodomain-like"/>
    <property type="match status" value="1"/>
</dbReference>
<evidence type="ECO:0000256" key="1">
    <source>
        <dbReference type="ARBA" id="ARBA00038232"/>
    </source>
</evidence>
<evidence type="ECO:0000259" key="3">
    <source>
        <dbReference type="Pfam" id="PF13518"/>
    </source>
</evidence>
<feature type="domain" description="Insertion element IS150 protein InsJ-like helix-turn-helix" evidence="3">
    <location>
        <begin position="23"/>
        <end position="69"/>
    </location>
</feature>
<dbReference type="EMBL" id="LR215050">
    <property type="protein sequence ID" value="VEU82731.1"/>
    <property type="molecule type" value="Genomic_DNA"/>
</dbReference>
<evidence type="ECO:0000313" key="7">
    <source>
        <dbReference type="EMBL" id="VEU82731.1"/>
    </source>
</evidence>
<sequence length="127" mass="14820">MGRPKGVKNKTESRYWSKEAKYEYVKLVLSGECSALELGRKNNISNGMISTWVRKYNEGGIDALENKRKPGNPLSKFMLKKNLTELEQLQYENMKLRIENERLKKGYTTEEVMEIKLRRKSKANTKS</sequence>
<dbReference type="KEGG" id="ahk:NCTC10172_00067"/>
<dbReference type="PANTHER" id="PTHR33795">
    <property type="entry name" value="INSERTION ELEMENT IS150 PROTEIN INSJ"/>
    <property type="match status" value="1"/>
</dbReference>
<dbReference type="KEGG" id="ahk:NCTC10172_01136"/>
<evidence type="ECO:0000313" key="6">
    <source>
        <dbReference type="EMBL" id="VEU82698.1"/>
    </source>
</evidence>
<evidence type="ECO:0000256" key="2">
    <source>
        <dbReference type="SAM" id="Coils"/>
    </source>
</evidence>
<organism evidence="4 9">
    <name type="scientific">Acholeplasma hippikon</name>
    <dbReference type="NCBI Taxonomy" id="264636"/>
    <lineage>
        <taxon>Bacteria</taxon>
        <taxon>Bacillati</taxon>
        <taxon>Mycoplasmatota</taxon>
        <taxon>Mollicutes</taxon>
        <taxon>Acholeplasmatales</taxon>
        <taxon>Acholeplasmataceae</taxon>
        <taxon>Acholeplasma</taxon>
    </lineage>
</organism>
<dbReference type="Pfam" id="PF13518">
    <property type="entry name" value="HTH_28"/>
    <property type="match status" value="1"/>
</dbReference>
<keyword evidence="2" id="KW-0175">Coiled coil</keyword>
<dbReference type="AlphaFoldDB" id="A0A449BHX6"/>
<dbReference type="PANTHER" id="PTHR33795:SF1">
    <property type="entry name" value="INSERTION ELEMENT IS150 PROTEIN INSJ"/>
    <property type="match status" value="1"/>
</dbReference>
<evidence type="ECO:0000313" key="4">
    <source>
        <dbReference type="EMBL" id="VEU82061.1"/>
    </source>
</evidence>
<dbReference type="EMBL" id="LR215050">
    <property type="protein sequence ID" value="VEU82061.1"/>
    <property type="molecule type" value="Genomic_DNA"/>
</dbReference>
<comment type="similarity">
    <text evidence="1">Belongs to the IS150/IS1296 orfA family.</text>
</comment>
<protein>
    <submittedName>
        <fullName evidence="4">Transposase</fullName>
    </submittedName>
</protein>
<dbReference type="InterPro" id="IPR036388">
    <property type="entry name" value="WH-like_DNA-bd_sf"/>
</dbReference>
<accession>A0A449BHX6</accession>
<proteinExistence type="inferred from homology"/>
<dbReference type="EMBL" id="LR215050">
    <property type="protein sequence ID" value="VEU82478.1"/>
    <property type="molecule type" value="Genomic_DNA"/>
</dbReference>
<name>A0A449BHX6_9MOLU</name>
<reference evidence="4 9" key="1">
    <citation type="submission" date="2019-01" db="EMBL/GenBank/DDBJ databases">
        <authorList>
            <consortium name="Pathogen Informatics"/>
        </authorList>
    </citation>
    <scope>NUCLEOTIDE SEQUENCE [LARGE SCALE GENOMIC DNA]</scope>
    <source>
        <strain evidence="4 9">NCTC10172</strain>
    </source>
</reference>
<evidence type="ECO:0000313" key="9">
    <source>
        <dbReference type="Proteomes" id="UP000290909"/>
    </source>
</evidence>
<dbReference type="RefSeq" id="WP_129614222.1">
    <property type="nucleotide sequence ID" value="NZ_LR215050.1"/>
</dbReference>
<dbReference type="EMBL" id="LR215050">
    <property type="protein sequence ID" value="VEU83086.1"/>
    <property type="molecule type" value="Genomic_DNA"/>
</dbReference>
<dbReference type="InterPro" id="IPR055247">
    <property type="entry name" value="InsJ-like_HTH"/>
</dbReference>
<dbReference type="InterPro" id="IPR052057">
    <property type="entry name" value="IS150/IS1296_orfA-like"/>
</dbReference>
<dbReference type="InterPro" id="IPR009057">
    <property type="entry name" value="Homeodomain-like_sf"/>
</dbReference>
<evidence type="ECO:0000313" key="5">
    <source>
        <dbReference type="EMBL" id="VEU82478.1"/>
    </source>
</evidence>
<evidence type="ECO:0000313" key="8">
    <source>
        <dbReference type="EMBL" id="VEU83086.1"/>
    </source>
</evidence>
<dbReference type="KEGG" id="ahk:NCTC10172_00751"/>
<dbReference type="EMBL" id="LR215050">
    <property type="protein sequence ID" value="VEU82698.1"/>
    <property type="molecule type" value="Genomic_DNA"/>
</dbReference>
<dbReference type="KEGG" id="ahk:NCTC10172_00489"/>
<dbReference type="Gene3D" id="1.10.10.10">
    <property type="entry name" value="Winged helix-like DNA-binding domain superfamily/Winged helix DNA-binding domain"/>
    <property type="match status" value="1"/>
</dbReference>
<gene>
    <name evidence="4" type="ORF">NCTC10172_00067</name>
    <name evidence="5" type="ORF">NCTC10172_00489</name>
    <name evidence="6" type="ORF">NCTC10172_00718</name>
    <name evidence="7" type="ORF">NCTC10172_00751</name>
    <name evidence="8" type="ORF">NCTC10172_01136</name>
</gene>
<dbReference type="KEGG" id="ahk:NCTC10172_00718"/>